<geneLocation type="chloroplast" evidence="1"/>
<sequence>MTLKIKFEANLDSLENLIPDCIRFTSSANEETSTITLNFYNPTKLFDINLILNKEESLKASFSLDINWEYTTKDIRLIWVKGKPFILQAIFLLTSKIESRRLKRYLETNLQE</sequence>
<proteinExistence type="predicted"/>
<protein>
    <submittedName>
        <fullName evidence="1">Photosystem II protein psb28</fullName>
    </submittedName>
</protein>
<accession>A0A1D8RDK8</accession>
<keyword evidence="1" id="KW-0934">Plastid</keyword>
<name>A0A1D8RDK8_9STRA</name>
<reference evidence="1" key="1">
    <citation type="submission" date="2016-09" db="EMBL/GenBank/DDBJ databases">
        <title>The plastid genome of some eustigmatophyte algae harbours a bacteria-derived six-gene cluster for biosynthesis of a novel secondary metabolite.</title>
        <authorList>
            <person name="Yurchenko T."/>
            <person name="Sevcikova T."/>
            <person name="Strnad H."/>
            <person name="Butenko A."/>
            <person name="Elias M."/>
        </authorList>
    </citation>
    <scope>NUCLEOTIDE SEQUENCE</scope>
</reference>
<organism evidence="1">
    <name type="scientific">Monodopsis sp. MarTras21</name>
    <dbReference type="NCBI Taxonomy" id="1745953"/>
    <lineage>
        <taxon>Eukaryota</taxon>
        <taxon>Sar</taxon>
        <taxon>Stramenopiles</taxon>
        <taxon>Ochrophyta</taxon>
        <taxon>Eustigmatophyceae</taxon>
        <taxon>Eustigmatales</taxon>
        <taxon>Monodopsidaceae</taxon>
        <taxon>Monodopsis</taxon>
    </lineage>
</organism>
<keyword evidence="1" id="KW-0150">Chloroplast</keyword>
<dbReference type="EMBL" id="KX839260">
    <property type="protein sequence ID" value="AOW70777.1"/>
    <property type="molecule type" value="Genomic_DNA"/>
</dbReference>
<evidence type="ECO:0000313" key="1">
    <source>
        <dbReference type="EMBL" id="AOW70777.1"/>
    </source>
</evidence>
<gene>
    <name evidence="1" type="primary">psbW</name>
</gene>
<dbReference type="Gene3D" id="2.40.30.220">
    <property type="entry name" value="Photosystem II Psb28"/>
    <property type="match status" value="1"/>
</dbReference>
<dbReference type="InterPro" id="IPR038676">
    <property type="entry name" value="Psb28_c1_sf"/>
</dbReference>
<dbReference type="AlphaFoldDB" id="A0A1D8RDK8"/>